<keyword evidence="2" id="KW-1185">Reference proteome</keyword>
<protein>
    <submittedName>
        <fullName evidence="1">Uncharacterized protein</fullName>
    </submittedName>
</protein>
<evidence type="ECO:0000313" key="1">
    <source>
        <dbReference type="EMBL" id="AUG97613.1"/>
    </source>
</evidence>
<reference evidence="1" key="1">
    <citation type="submission" date="2017-12" db="EMBL/GenBank/DDBJ databases">
        <title>Pseudomonas sp. MS586 complete sequence.</title>
        <authorList>
            <person name="Lu S."/>
            <person name="Deng P."/>
        </authorList>
    </citation>
    <scope>NUCLEOTIDE SEQUENCE</scope>
    <source>
        <strain evidence="1">MS586</strain>
    </source>
</reference>
<accession>A0ABN5FUT6</accession>
<sequence>MAVVARFQNNDQLLPSFMQSSHVLYDGQLSGELLSTKWISLMMLINGYLIGIVLEDCPDDAGIHRSR</sequence>
<proteinExistence type="predicted"/>
<dbReference type="EMBL" id="CP014205">
    <property type="protein sequence ID" value="AUG97613.1"/>
    <property type="molecule type" value="Genomic_DNA"/>
</dbReference>
<organism evidence="1 2">
    <name type="scientific">Pseudomonas glycinae</name>
    <dbReference type="NCBI Taxonomy" id="1785145"/>
    <lineage>
        <taxon>Bacteria</taxon>
        <taxon>Pseudomonadati</taxon>
        <taxon>Pseudomonadota</taxon>
        <taxon>Gammaproteobacteria</taxon>
        <taxon>Pseudomonadales</taxon>
        <taxon>Pseudomonadaceae</taxon>
        <taxon>Pseudomonas</taxon>
    </lineage>
</organism>
<name>A0ABN5FUT6_9PSED</name>
<gene>
    <name evidence="1" type="ORF">AWU82_29825</name>
</gene>
<dbReference type="Proteomes" id="UP000075187">
    <property type="component" value="Chromosome"/>
</dbReference>
<evidence type="ECO:0000313" key="2">
    <source>
        <dbReference type="Proteomes" id="UP000075187"/>
    </source>
</evidence>